<comment type="caution">
    <text evidence="1">The sequence shown here is derived from an EMBL/GenBank/DDBJ whole genome shotgun (WGS) entry which is preliminary data.</text>
</comment>
<evidence type="ECO:0008006" key="3">
    <source>
        <dbReference type="Google" id="ProtNLM"/>
    </source>
</evidence>
<dbReference type="OrthoDB" id="3397041at2"/>
<proteinExistence type="predicted"/>
<reference evidence="1 2" key="1">
    <citation type="journal article" date="2017" name="Biochemistry">
        <title>Identification of the Biosynthetic Pathway for the Antibiotic Bicyclomycin.</title>
        <authorList>
            <person name="Patteson J."/>
            <person name="Cai W."/>
            <person name="Johnson R.A."/>
            <person name="Santa Maria K."/>
            <person name="Li B."/>
        </authorList>
    </citation>
    <scope>NUCLEOTIDE SEQUENCE [LARGE SCALE GENOMIC DNA]</scope>
    <source>
        <strain evidence="1 2">ATCC 21532</strain>
    </source>
</reference>
<organism evidence="1 2">
    <name type="scientific">Streptomyces cinnamoneus</name>
    <name type="common">Streptoverticillium cinnamoneum</name>
    <dbReference type="NCBI Taxonomy" id="53446"/>
    <lineage>
        <taxon>Bacteria</taxon>
        <taxon>Bacillati</taxon>
        <taxon>Actinomycetota</taxon>
        <taxon>Actinomycetes</taxon>
        <taxon>Kitasatosporales</taxon>
        <taxon>Streptomycetaceae</taxon>
        <taxon>Streptomyces</taxon>
        <taxon>Streptomyces cinnamoneus group</taxon>
    </lineage>
</organism>
<name>A0A2G1XAK7_STRCJ</name>
<accession>A0A2G1XAK7</accession>
<sequence>MLDRKEAQELAERFLAERSQTWGSTNVRLDLEYCFIEGDRFIAPYDTVEFLDHGDEYNRLGGNMPIRVDLNTGECDFISWEEAHDFMDRGLI</sequence>
<dbReference type="AlphaFoldDB" id="A0A2G1XAK7"/>
<gene>
    <name evidence="1" type="ORF">BLA24_33160</name>
</gene>
<dbReference type="EMBL" id="NHZO01000168">
    <property type="protein sequence ID" value="PHQ48260.1"/>
    <property type="molecule type" value="Genomic_DNA"/>
</dbReference>
<keyword evidence="2" id="KW-1185">Reference proteome</keyword>
<dbReference type="Proteomes" id="UP000222531">
    <property type="component" value="Unassembled WGS sequence"/>
</dbReference>
<evidence type="ECO:0000313" key="2">
    <source>
        <dbReference type="Proteomes" id="UP000222531"/>
    </source>
</evidence>
<protein>
    <recommendedName>
        <fullName evidence="3">Immunity protein 35 domain-containing protein</fullName>
    </recommendedName>
</protein>
<dbReference type="RefSeq" id="WP_099202780.1">
    <property type="nucleotide sequence ID" value="NZ_JBIRXA010000021.1"/>
</dbReference>
<evidence type="ECO:0000313" key="1">
    <source>
        <dbReference type="EMBL" id="PHQ48260.1"/>
    </source>
</evidence>